<dbReference type="InterPro" id="IPR004316">
    <property type="entry name" value="SWEET_rpt"/>
</dbReference>
<keyword evidence="1" id="KW-0472">Membrane</keyword>
<feature type="transmembrane region" description="Helical" evidence="1">
    <location>
        <begin position="88"/>
        <end position="111"/>
    </location>
</feature>
<dbReference type="Proteomes" id="UP000234653">
    <property type="component" value="Chromosome"/>
</dbReference>
<keyword evidence="1" id="KW-0812">Transmembrane</keyword>
<name>A0A2K9HEC7_9LACO</name>
<feature type="transmembrane region" description="Helical" evidence="1">
    <location>
        <begin position="32"/>
        <end position="51"/>
    </location>
</feature>
<evidence type="ECO:0000313" key="3">
    <source>
        <dbReference type="Proteomes" id="UP000234653"/>
    </source>
</evidence>
<dbReference type="GO" id="GO:0016020">
    <property type="term" value="C:membrane"/>
    <property type="evidence" value="ECO:0007669"/>
    <property type="project" value="InterPro"/>
</dbReference>
<dbReference type="EMBL" id="CP018867">
    <property type="protein sequence ID" value="AUI70910.1"/>
    <property type="molecule type" value="Genomic_DNA"/>
</dbReference>
<feature type="transmembrane region" description="Helical" evidence="1">
    <location>
        <begin position="63"/>
        <end position="81"/>
    </location>
</feature>
<sequence>MSNNYLKTKKAVRNERKLINLRRINPEKVERIGTIASAMSVLMYVSYIPQIISNLSGSKGNPIQPLVAFINCTIWTAYGLMKKEKDWPIVWANVPGIFLGAATFITAVFSFS</sequence>
<gene>
    <name evidence="2" type="ORF">LA20249_01265</name>
</gene>
<accession>A0A2K9HEC7</accession>
<dbReference type="AlphaFoldDB" id="A0A2K9HEC7"/>
<keyword evidence="3" id="KW-1185">Reference proteome</keyword>
<evidence type="ECO:0008006" key="4">
    <source>
        <dbReference type="Google" id="ProtNLM"/>
    </source>
</evidence>
<dbReference type="KEGG" id="lali:LA20249_01265"/>
<dbReference type="Pfam" id="PF03083">
    <property type="entry name" value="MtN3_slv"/>
    <property type="match status" value="1"/>
</dbReference>
<proteinExistence type="predicted"/>
<protein>
    <recommendedName>
        <fullName evidence="4">Small conserved membrane protein</fullName>
    </recommendedName>
</protein>
<organism evidence="2 3">
    <name type="scientific">Companilactobacillus alimentarius DSM 20249</name>
    <dbReference type="NCBI Taxonomy" id="1423720"/>
    <lineage>
        <taxon>Bacteria</taxon>
        <taxon>Bacillati</taxon>
        <taxon>Bacillota</taxon>
        <taxon>Bacilli</taxon>
        <taxon>Lactobacillales</taxon>
        <taxon>Lactobacillaceae</taxon>
        <taxon>Companilactobacillus</taxon>
    </lineage>
</organism>
<dbReference type="Gene3D" id="1.20.1280.290">
    <property type="match status" value="1"/>
</dbReference>
<reference evidence="2 3" key="1">
    <citation type="submission" date="2016-12" db="EMBL/GenBank/DDBJ databases">
        <title>The whole genome sequencing and assembly of Lactobacillus alimentarius DSM 20249T strain.</title>
        <authorList>
            <person name="Lee Y.-J."/>
            <person name="Yi H."/>
            <person name="Bahn Y.-S."/>
            <person name="Kim J.F."/>
            <person name="Lee D.-W."/>
        </authorList>
    </citation>
    <scope>NUCLEOTIDE SEQUENCE [LARGE SCALE GENOMIC DNA]</scope>
    <source>
        <strain evidence="2 3">DSM 20249</strain>
    </source>
</reference>
<evidence type="ECO:0000313" key="2">
    <source>
        <dbReference type="EMBL" id="AUI70910.1"/>
    </source>
</evidence>
<keyword evidence="1" id="KW-1133">Transmembrane helix</keyword>
<dbReference type="STRING" id="1423720.FC67_GL001528"/>
<evidence type="ECO:0000256" key="1">
    <source>
        <dbReference type="SAM" id="Phobius"/>
    </source>
</evidence>